<proteinExistence type="inferred from homology"/>
<dbReference type="Gene3D" id="1.10.10.10">
    <property type="entry name" value="Winged helix-like DNA-binding domain superfamily/Winged helix DNA-binding domain"/>
    <property type="match status" value="1"/>
</dbReference>
<dbReference type="GO" id="GO:0006351">
    <property type="term" value="P:DNA-templated transcription"/>
    <property type="evidence" value="ECO:0007669"/>
    <property type="project" value="TreeGrafter"/>
</dbReference>
<dbReference type="Gene3D" id="3.40.190.290">
    <property type="match status" value="1"/>
</dbReference>
<evidence type="ECO:0000256" key="3">
    <source>
        <dbReference type="ARBA" id="ARBA00023125"/>
    </source>
</evidence>
<dbReference type="Pfam" id="PF03466">
    <property type="entry name" value="LysR_substrate"/>
    <property type="match status" value="1"/>
</dbReference>
<dbReference type="GO" id="GO:0043565">
    <property type="term" value="F:sequence-specific DNA binding"/>
    <property type="evidence" value="ECO:0007669"/>
    <property type="project" value="TreeGrafter"/>
</dbReference>
<gene>
    <name evidence="6" type="ORF">CBM2589_A70440</name>
</gene>
<dbReference type="Pfam" id="PF00126">
    <property type="entry name" value="HTH_1"/>
    <property type="match status" value="1"/>
</dbReference>
<evidence type="ECO:0000256" key="1">
    <source>
        <dbReference type="ARBA" id="ARBA00009437"/>
    </source>
</evidence>
<dbReference type="CDD" id="cd08422">
    <property type="entry name" value="PBP2_CrgA_like"/>
    <property type="match status" value="1"/>
</dbReference>
<dbReference type="InterPro" id="IPR036390">
    <property type="entry name" value="WH_DNA-bd_sf"/>
</dbReference>
<organism evidence="6">
    <name type="scientific">Cupriavidus taiwanensis</name>
    <dbReference type="NCBI Taxonomy" id="164546"/>
    <lineage>
        <taxon>Bacteria</taxon>
        <taxon>Pseudomonadati</taxon>
        <taxon>Pseudomonadota</taxon>
        <taxon>Betaproteobacteria</taxon>
        <taxon>Burkholderiales</taxon>
        <taxon>Burkholderiaceae</taxon>
        <taxon>Cupriavidus</taxon>
    </lineage>
</organism>
<dbReference type="AlphaFoldDB" id="A0A375C7Y2"/>
<dbReference type="PANTHER" id="PTHR30537">
    <property type="entry name" value="HTH-TYPE TRANSCRIPTIONAL REGULATOR"/>
    <property type="match status" value="1"/>
</dbReference>
<keyword evidence="3" id="KW-0238">DNA-binding</keyword>
<dbReference type="FunFam" id="1.10.10.10:FF:000001">
    <property type="entry name" value="LysR family transcriptional regulator"/>
    <property type="match status" value="1"/>
</dbReference>
<evidence type="ECO:0000259" key="5">
    <source>
        <dbReference type="PROSITE" id="PS50931"/>
    </source>
</evidence>
<sequence length="299" mass="32770">MGIDLNNVSIFVHSVRAGSFAEAGRRLGMPPNTVSRRVQNLEEELGTRLLQRSTRKLSLTTAGQQFYDGCSPSIDDIDRARLEVSDSVLEPRGTVRVTAPADFFDYFEIEAVAEFLKLHPQVHLDFLLSDERIDLIAESVDIAFRVGPMPDSSLVAQRLGNTYQYLVASPAYLSDAGTPHTVEALTAHECIGAPTLGTQMRWRLDGPDSPCEVLVTGRFHASTAQSQLRAARIGLGIALLPFAAIADDLATGQLIRVLPEYHSDQGGAWVVYSSRRHLSMAARALTSFAFDKLKSRLSE</sequence>
<accession>A0A375C7Y2</accession>
<dbReference type="EMBL" id="OFSP01000037">
    <property type="protein sequence ID" value="SOY64336.1"/>
    <property type="molecule type" value="Genomic_DNA"/>
</dbReference>
<keyword evidence="2" id="KW-0805">Transcription regulation</keyword>
<dbReference type="InterPro" id="IPR000847">
    <property type="entry name" value="LysR_HTH_N"/>
</dbReference>
<dbReference type="Proteomes" id="UP000256297">
    <property type="component" value="Chromosome CBM2589_a"/>
</dbReference>
<evidence type="ECO:0000256" key="4">
    <source>
        <dbReference type="ARBA" id="ARBA00023163"/>
    </source>
</evidence>
<dbReference type="InterPro" id="IPR058163">
    <property type="entry name" value="LysR-type_TF_proteobact-type"/>
</dbReference>
<dbReference type="RefSeq" id="WP_116340306.1">
    <property type="nucleotide sequence ID" value="NZ_LT976857.1"/>
</dbReference>
<feature type="domain" description="HTH lysR-type" evidence="5">
    <location>
        <begin position="3"/>
        <end position="60"/>
    </location>
</feature>
<dbReference type="SUPFAM" id="SSF46785">
    <property type="entry name" value="Winged helix' DNA-binding domain"/>
    <property type="match status" value="1"/>
</dbReference>
<protein>
    <submittedName>
        <fullName evidence="6">Transcriptional regulator</fullName>
    </submittedName>
</protein>
<dbReference type="InterPro" id="IPR036388">
    <property type="entry name" value="WH-like_DNA-bd_sf"/>
</dbReference>
<dbReference type="GO" id="GO:0003700">
    <property type="term" value="F:DNA-binding transcription factor activity"/>
    <property type="evidence" value="ECO:0007669"/>
    <property type="project" value="InterPro"/>
</dbReference>
<dbReference type="InterPro" id="IPR005119">
    <property type="entry name" value="LysR_subst-bd"/>
</dbReference>
<keyword evidence="4" id="KW-0804">Transcription</keyword>
<evidence type="ECO:0000313" key="6">
    <source>
        <dbReference type="EMBL" id="SOY64336.1"/>
    </source>
</evidence>
<name>A0A375C7Y2_9BURK</name>
<comment type="caution">
    <text evidence="6">The sequence shown here is derived from an EMBL/GenBank/DDBJ whole genome shotgun (WGS) entry which is preliminary data.</text>
</comment>
<reference evidence="6" key="1">
    <citation type="submission" date="2018-01" db="EMBL/GenBank/DDBJ databases">
        <authorList>
            <person name="Clerissi C."/>
        </authorList>
    </citation>
    <scope>NUCLEOTIDE SEQUENCE</scope>
    <source>
        <strain evidence="6">Cupriavidus taiwanensis STM 3521</strain>
    </source>
</reference>
<evidence type="ECO:0000256" key="2">
    <source>
        <dbReference type="ARBA" id="ARBA00023015"/>
    </source>
</evidence>
<dbReference type="PANTHER" id="PTHR30537:SF5">
    <property type="entry name" value="HTH-TYPE TRANSCRIPTIONAL ACTIVATOR TTDR-RELATED"/>
    <property type="match status" value="1"/>
</dbReference>
<comment type="similarity">
    <text evidence="1">Belongs to the LysR transcriptional regulatory family.</text>
</comment>
<dbReference type="PROSITE" id="PS50931">
    <property type="entry name" value="HTH_LYSR"/>
    <property type="match status" value="1"/>
</dbReference>
<dbReference type="SUPFAM" id="SSF53850">
    <property type="entry name" value="Periplasmic binding protein-like II"/>
    <property type="match status" value="1"/>
</dbReference>